<dbReference type="STRING" id="3068.D8TMR7"/>
<dbReference type="EMBL" id="GL378328">
    <property type="protein sequence ID" value="EFJ51174.1"/>
    <property type="molecule type" value="Genomic_DNA"/>
</dbReference>
<dbReference type="KEGG" id="vcn:VOLCADRAFT_116520"/>
<accession>D8TMR7</accession>
<dbReference type="Proteomes" id="UP000001058">
    <property type="component" value="Unassembled WGS sequence"/>
</dbReference>
<proteinExistence type="predicted"/>
<keyword evidence="2" id="KW-1185">Reference proteome</keyword>
<gene>
    <name evidence="1" type="ORF">VOLCADRAFT_116520</name>
</gene>
<protein>
    <submittedName>
        <fullName evidence="1">Uncharacterized protein</fullName>
    </submittedName>
</protein>
<reference evidence="1 2" key="1">
    <citation type="journal article" date="2010" name="Science">
        <title>Genomic analysis of organismal complexity in the multicellular green alga Volvox carteri.</title>
        <authorList>
            <person name="Prochnik S.E."/>
            <person name="Umen J."/>
            <person name="Nedelcu A.M."/>
            <person name="Hallmann A."/>
            <person name="Miller S.M."/>
            <person name="Nishii I."/>
            <person name="Ferris P."/>
            <person name="Kuo A."/>
            <person name="Mitros T."/>
            <person name="Fritz-Laylin L.K."/>
            <person name="Hellsten U."/>
            <person name="Chapman J."/>
            <person name="Simakov O."/>
            <person name="Rensing S.A."/>
            <person name="Terry A."/>
            <person name="Pangilinan J."/>
            <person name="Kapitonov V."/>
            <person name="Jurka J."/>
            <person name="Salamov A."/>
            <person name="Shapiro H."/>
            <person name="Schmutz J."/>
            <person name="Grimwood J."/>
            <person name="Lindquist E."/>
            <person name="Lucas S."/>
            <person name="Grigoriev I.V."/>
            <person name="Schmitt R."/>
            <person name="Kirk D."/>
            <person name="Rokhsar D.S."/>
        </authorList>
    </citation>
    <scope>NUCLEOTIDE SEQUENCE [LARGE SCALE GENOMIC DNA]</scope>
    <source>
        <strain evidence="2">f. Nagariensis / Eve</strain>
    </source>
</reference>
<name>D8TMR7_VOLCA</name>
<dbReference type="InParanoid" id="D8TMR7"/>
<organism evidence="2">
    <name type="scientific">Volvox carteri f. nagariensis</name>
    <dbReference type="NCBI Taxonomy" id="3068"/>
    <lineage>
        <taxon>Eukaryota</taxon>
        <taxon>Viridiplantae</taxon>
        <taxon>Chlorophyta</taxon>
        <taxon>core chlorophytes</taxon>
        <taxon>Chlorophyceae</taxon>
        <taxon>CS clade</taxon>
        <taxon>Chlamydomonadales</taxon>
        <taxon>Volvocaceae</taxon>
        <taxon>Volvox</taxon>
    </lineage>
</organism>
<dbReference type="RefSeq" id="XP_002947641.1">
    <property type="nucleotide sequence ID" value="XM_002947595.1"/>
</dbReference>
<evidence type="ECO:0000313" key="1">
    <source>
        <dbReference type="EMBL" id="EFJ51174.1"/>
    </source>
</evidence>
<sequence length="246" mass="27451">MLEDHSACCWPTVYKYGMCPCGFVYRGDAKALTCPACVPGTSKLCGKAHETHQKTFLYSSIIQYLQRIYSNSTTAAEYGDWLNRLEQNAVADPHGLYDIGHGKAVQAVLQNDPRFKQEPRNVIVVLITDPFIVPVDESERSSTPWLLVAVNTPVSKRHKLEYTSVLGIVGGNMKPPGAKKGVPMDPNHVLVLIKDEVAFLEEEGYFILYEHQDMIWIHRDTLLGTRGLHVASHNAKHGCVSKLVTF</sequence>
<dbReference type="OrthoDB" id="1932595at2759"/>
<dbReference type="AlphaFoldDB" id="D8TMR7"/>
<dbReference type="eggNOG" id="ENOG502RRNE">
    <property type="taxonomic scope" value="Eukaryota"/>
</dbReference>
<dbReference type="GeneID" id="9620528"/>
<evidence type="ECO:0000313" key="2">
    <source>
        <dbReference type="Proteomes" id="UP000001058"/>
    </source>
</evidence>